<dbReference type="GO" id="GO:0006282">
    <property type="term" value="P:regulation of DNA repair"/>
    <property type="evidence" value="ECO:0007669"/>
    <property type="project" value="UniProtKB-UniRule"/>
</dbReference>
<protein>
    <recommendedName>
        <fullName evidence="3 5">Regulatory protein RecX</fullName>
    </recommendedName>
</protein>
<dbReference type="InterPro" id="IPR036388">
    <property type="entry name" value="WH-like_DNA-bd_sf"/>
</dbReference>
<feature type="compositionally biased region" description="Basic and acidic residues" evidence="6">
    <location>
        <begin position="1"/>
        <end position="11"/>
    </location>
</feature>
<feature type="domain" description="RecX second three-helical" evidence="7">
    <location>
        <begin position="88"/>
        <end position="128"/>
    </location>
</feature>
<feature type="region of interest" description="Disordered" evidence="6">
    <location>
        <begin position="1"/>
        <end position="29"/>
    </location>
</feature>
<comment type="subcellular location">
    <subcellularLocation>
        <location evidence="1 5">Cytoplasm</location>
    </subcellularLocation>
</comment>
<evidence type="ECO:0000313" key="8">
    <source>
        <dbReference type="EMBL" id="MBP5858195.1"/>
    </source>
</evidence>
<dbReference type="InterPro" id="IPR003783">
    <property type="entry name" value="Regulatory_RecX"/>
</dbReference>
<dbReference type="InterPro" id="IPR053924">
    <property type="entry name" value="RecX_HTH_2nd"/>
</dbReference>
<dbReference type="HAMAP" id="MF_01114">
    <property type="entry name" value="RecX"/>
    <property type="match status" value="1"/>
</dbReference>
<dbReference type="PANTHER" id="PTHR33602:SF1">
    <property type="entry name" value="REGULATORY PROTEIN RECX FAMILY PROTEIN"/>
    <property type="match status" value="1"/>
</dbReference>
<accession>A0A8J7V3B6</accession>
<evidence type="ECO:0000256" key="3">
    <source>
        <dbReference type="ARBA" id="ARBA00018111"/>
    </source>
</evidence>
<dbReference type="Proteomes" id="UP000672602">
    <property type="component" value="Unassembled WGS sequence"/>
</dbReference>
<dbReference type="AlphaFoldDB" id="A0A8J7V3B6"/>
<proteinExistence type="inferred from homology"/>
<organism evidence="8 9">
    <name type="scientific">Marivibrio halodurans</name>
    <dbReference type="NCBI Taxonomy" id="2039722"/>
    <lineage>
        <taxon>Bacteria</taxon>
        <taxon>Pseudomonadati</taxon>
        <taxon>Pseudomonadota</taxon>
        <taxon>Alphaproteobacteria</taxon>
        <taxon>Rhodospirillales</taxon>
        <taxon>Rhodospirillaceae</taxon>
        <taxon>Marivibrio</taxon>
    </lineage>
</organism>
<dbReference type="PANTHER" id="PTHR33602">
    <property type="entry name" value="REGULATORY PROTEIN RECX FAMILY PROTEIN"/>
    <property type="match status" value="1"/>
</dbReference>
<evidence type="ECO:0000313" key="9">
    <source>
        <dbReference type="Proteomes" id="UP000672602"/>
    </source>
</evidence>
<dbReference type="GO" id="GO:0005737">
    <property type="term" value="C:cytoplasm"/>
    <property type="evidence" value="ECO:0007669"/>
    <property type="project" value="UniProtKB-SubCell"/>
</dbReference>
<comment type="similarity">
    <text evidence="2 5">Belongs to the RecX family.</text>
</comment>
<evidence type="ECO:0000256" key="1">
    <source>
        <dbReference type="ARBA" id="ARBA00004496"/>
    </source>
</evidence>
<evidence type="ECO:0000256" key="6">
    <source>
        <dbReference type="SAM" id="MobiDB-lite"/>
    </source>
</evidence>
<evidence type="ECO:0000256" key="2">
    <source>
        <dbReference type="ARBA" id="ARBA00009695"/>
    </source>
</evidence>
<gene>
    <name evidence="5" type="primary">recX</name>
    <name evidence="8" type="ORF">KAJ83_14340</name>
</gene>
<comment type="caution">
    <text evidence="8">The sequence shown here is derived from an EMBL/GenBank/DDBJ whole genome shotgun (WGS) entry which is preliminary data.</text>
</comment>
<dbReference type="RefSeq" id="WP_210682762.1">
    <property type="nucleotide sequence ID" value="NZ_JAGMWN010000006.1"/>
</dbReference>
<evidence type="ECO:0000256" key="4">
    <source>
        <dbReference type="ARBA" id="ARBA00022490"/>
    </source>
</evidence>
<evidence type="ECO:0000256" key="5">
    <source>
        <dbReference type="HAMAP-Rule" id="MF_01114"/>
    </source>
</evidence>
<evidence type="ECO:0000259" key="7">
    <source>
        <dbReference type="Pfam" id="PF02631"/>
    </source>
</evidence>
<dbReference type="Gene3D" id="1.10.10.10">
    <property type="entry name" value="Winged helix-like DNA-binding domain superfamily/Winged helix DNA-binding domain"/>
    <property type="match status" value="1"/>
</dbReference>
<keyword evidence="9" id="KW-1185">Reference proteome</keyword>
<comment type="function">
    <text evidence="5">Modulates RecA activity.</text>
</comment>
<reference evidence="8" key="1">
    <citation type="submission" date="2021-04" db="EMBL/GenBank/DDBJ databases">
        <authorList>
            <person name="Zhang D.-C."/>
        </authorList>
    </citation>
    <scope>NUCLEOTIDE SEQUENCE</scope>
    <source>
        <strain evidence="8">CGMCC 1.15697</strain>
    </source>
</reference>
<dbReference type="Pfam" id="PF02631">
    <property type="entry name" value="RecX_HTH2"/>
    <property type="match status" value="1"/>
</dbReference>
<name>A0A8J7V3B6_9PROT</name>
<keyword evidence="4 5" id="KW-0963">Cytoplasm</keyword>
<sequence length="217" mass="24183">MNEPKKIREGTDSQTRPGRGTPRPATPERLEKAAYHYLERFATSAENLRRVLMRRVDRSALLHDTDRAEGARAVDRIIARFQEVGLLDDTAYAQARAASLHRQGKGVRAIRRTLMQKGVETAEIDTALSTLAEDIALETGADPGAGERADHRTTDMAAAIRYARRRRIGPYRAAEMREASRARDLAALGRQGFDYETARRVVEATDPETLESDIAPD</sequence>
<dbReference type="EMBL" id="JAGMWN010000006">
    <property type="protein sequence ID" value="MBP5858195.1"/>
    <property type="molecule type" value="Genomic_DNA"/>
</dbReference>